<evidence type="ECO:0000313" key="2">
    <source>
        <dbReference type="EMBL" id="MEA5365432.1"/>
    </source>
</evidence>
<keyword evidence="2" id="KW-0489">Methyltransferase</keyword>
<proteinExistence type="predicted"/>
<evidence type="ECO:0000313" key="3">
    <source>
        <dbReference type="Proteomes" id="UP001304298"/>
    </source>
</evidence>
<gene>
    <name evidence="2" type="ORF">VA596_38315</name>
</gene>
<accession>A0ABU5RGN2</accession>
<dbReference type="SUPFAM" id="SSF53335">
    <property type="entry name" value="S-adenosyl-L-methionine-dependent methyltransferases"/>
    <property type="match status" value="1"/>
</dbReference>
<dbReference type="GO" id="GO:0032259">
    <property type="term" value="P:methylation"/>
    <property type="evidence" value="ECO:0007669"/>
    <property type="project" value="UniProtKB-KW"/>
</dbReference>
<reference evidence="2 3" key="1">
    <citation type="submission" date="2023-12" db="EMBL/GenBank/DDBJ databases">
        <title>Amycolatopsis sp. V23-08.</title>
        <authorList>
            <person name="Somphong A."/>
        </authorList>
    </citation>
    <scope>NUCLEOTIDE SEQUENCE [LARGE SCALE GENOMIC DNA]</scope>
    <source>
        <strain evidence="2 3">V23-08</strain>
    </source>
</reference>
<evidence type="ECO:0000259" key="1">
    <source>
        <dbReference type="Pfam" id="PF13649"/>
    </source>
</evidence>
<keyword evidence="3" id="KW-1185">Reference proteome</keyword>
<organism evidence="2 3">
    <name type="scientific">Amycolatopsis heterodermiae</name>
    <dbReference type="NCBI Taxonomy" id="3110235"/>
    <lineage>
        <taxon>Bacteria</taxon>
        <taxon>Bacillati</taxon>
        <taxon>Actinomycetota</taxon>
        <taxon>Actinomycetes</taxon>
        <taxon>Pseudonocardiales</taxon>
        <taxon>Pseudonocardiaceae</taxon>
        <taxon>Amycolatopsis</taxon>
    </lineage>
</organism>
<dbReference type="CDD" id="cd02440">
    <property type="entry name" value="AdoMet_MTases"/>
    <property type="match status" value="1"/>
</dbReference>
<dbReference type="Gene3D" id="3.40.50.150">
    <property type="entry name" value="Vaccinia Virus protein VP39"/>
    <property type="match status" value="1"/>
</dbReference>
<dbReference type="GO" id="GO:0008168">
    <property type="term" value="F:methyltransferase activity"/>
    <property type="evidence" value="ECO:0007669"/>
    <property type="project" value="UniProtKB-KW"/>
</dbReference>
<dbReference type="EMBL" id="JAYFSI010000012">
    <property type="protein sequence ID" value="MEA5365432.1"/>
    <property type="molecule type" value="Genomic_DNA"/>
</dbReference>
<sequence length="102" mass="10801">MRTTLLPQVYERYWHPALDVACGTGRFTRAFEEAVGPGGLTIGLDGARTMLAKAAAEGGPGTVAYLRADAVRIPLRASTVDAVCSWRADRRELSGVAVSIAP</sequence>
<keyword evidence="2" id="KW-0808">Transferase</keyword>
<name>A0ABU5RGN2_9PSEU</name>
<dbReference type="Pfam" id="PF13649">
    <property type="entry name" value="Methyltransf_25"/>
    <property type="match status" value="1"/>
</dbReference>
<dbReference type="InterPro" id="IPR029063">
    <property type="entry name" value="SAM-dependent_MTases_sf"/>
</dbReference>
<comment type="caution">
    <text evidence="2">The sequence shown here is derived from an EMBL/GenBank/DDBJ whole genome shotgun (WGS) entry which is preliminary data.</text>
</comment>
<dbReference type="RefSeq" id="WP_323333951.1">
    <property type="nucleotide sequence ID" value="NZ_JAYFSI010000012.1"/>
</dbReference>
<dbReference type="Proteomes" id="UP001304298">
    <property type="component" value="Unassembled WGS sequence"/>
</dbReference>
<dbReference type="InterPro" id="IPR041698">
    <property type="entry name" value="Methyltransf_25"/>
</dbReference>
<feature type="domain" description="Methyltransferase" evidence="1">
    <location>
        <begin position="18"/>
        <end position="87"/>
    </location>
</feature>
<protein>
    <submittedName>
        <fullName evidence="2">Methyltransferase domain-containing protein</fullName>
    </submittedName>
</protein>